<keyword evidence="1" id="KW-0732">Signal</keyword>
<dbReference type="GO" id="GO:0004553">
    <property type="term" value="F:hydrolase activity, hydrolyzing O-glycosyl compounds"/>
    <property type="evidence" value="ECO:0007669"/>
    <property type="project" value="InterPro"/>
</dbReference>
<dbReference type="PROSITE" id="PS51318">
    <property type="entry name" value="TAT"/>
    <property type="match status" value="1"/>
</dbReference>
<feature type="domain" description="GH16" evidence="2">
    <location>
        <begin position="29"/>
        <end position="279"/>
    </location>
</feature>
<dbReference type="Gene3D" id="2.60.120.200">
    <property type="match status" value="1"/>
</dbReference>
<gene>
    <name evidence="3" type="ORF">HNR61_004523</name>
</gene>
<dbReference type="InterPro" id="IPR013320">
    <property type="entry name" value="ConA-like_dom_sf"/>
</dbReference>
<name>A0A7W3LRH8_ACTNM</name>
<dbReference type="PROSITE" id="PS51762">
    <property type="entry name" value="GH16_2"/>
    <property type="match status" value="1"/>
</dbReference>
<sequence>MIVFSRRQALGLLGGAALVPLTPRPASAAETWETVLPAASFGSYTAFHARWNYLYPWGDQHNGAARMYGSPTDHSQVSLSGGVLTLTANRLSQPDGKSTSHPHAPLWYRSGAVHARDLIVVNDRFPAYEIRGEFQAPTARGCWPAFWLTGADQVWPPETDVLEYVGKPVNLFNTWSDHDGRPDTAEVVERTPVDMPALGKDPGTWHTYRVYIQKLDATDVAVNYHLDGDFYGNPGYHRGRNWVGVPMNLIINLQMGSYASFEQDEPWLNDPQQWAQQPGPTGPVSLRARNVTISRTRVS</sequence>
<dbReference type="GO" id="GO:0005975">
    <property type="term" value="P:carbohydrate metabolic process"/>
    <property type="evidence" value="ECO:0007669"/>
    <property type="project" value="InterPro"/>
</dbReference>
<dbReference type="InterPro" id="IPR006311">
    <property type="entry name" value="TAT_signal"/>
</dbReference>
<dbReference type="EMBL" id="JACJIA010000005">
    <property type="protein sequence ID" value="MBA8952877.1"/>
    <property type="molecule type" value="Genomic_DNA"/>
</dbReference>
<dbReference type="RefSeq" id="WP_182845093.1">
    <property type="nucleotide sequence ID" value="NZ_BAAALP010000034.1"/>
</dbReference>
<dbReference type="SUPFAM" id="SSF49899">
    <property type="entry name" value="Concanavalin A-like lectins/glucanases"/>
    <property type="match status" value="1"/>
</dbReference>
<proteinExistence type="predicted"/>
<dbReference type="AlphaFoldDB" id="A0A7W3LRH8"/>
<evidence type="ECO:0000259" key="2">
    <source>
        <dbReference type="PROSITE" id="PS51762"/>
    </source>
</evidence>
<evidence type="ECO:0000313" key="3">
    <source>
        <dbReference type="EMBL" id="MBA8952877.1"/>
    </source>
</evidence>
<evidence type="ECO:0000313" key="4">
    <source>
        <dbReference type="Proteomes" id="UP000572680"/>
    </source>
</evidence>
<feature type="signal peptide" evidence="1">
    <location>
        <begin position="1"/>
        <end position="28"/>
    </location>
</feature>
<dbReference type="Proteomes" id="UP000572680">
    <property type="component" value="Unassembled WGS sequence"/>
</dbReference>
<organism evidence="3 4">
    <name type="scientific">Actinomadura namibiensis</name>
    <dbReference type="NCBI Taxonomy" id="182080"/>
    <lineage>
        <taxon>Bacteria</taxon>
        <taxon>Bacillati</taxon>
        <taxon>Actinomycetota</taxon>
        <taxon>Actinomycetes</taxon>
        <taxon>Streptosporangiales</taxon>
        <taxon>Thermomonosporaceae</taxon>
        <taxon>Actinomadura</taxon>
    </lineage>
</organism>
<dbReference type="InterPro" id="IPR000757">
    <property type="entry name" value="Beta-glucanase-like"/>
</dbReference>
<protein>
    <recommendedName>
        <fullName evidence="2">GH16 domain-containing protein</fullName>
    </recommendedName>
</protein>
<evidence type="ECO:0000256" key="1">
    <source>
        <dbReference type="SAM" id="SignalP"/>
    </source>
</evidence>
<comment type="caution">
    <text evidence="3">The sequence shown here is derived from an EMBL/GenBank/DDBJ whole genome shotgun (WGS) entry which is preliminary data.</text>
</comment>
<accession>A0A7W3LRH8</accession>
<keyword evidence="4" id="KW-1185">Reference proteome</keyword>
<reference evidence="3 4" key="1">
    <citation type="submission" date="2020-08" db="EMBL/GenBank/DDBJ databases">
        <title>Genomic Encyclopedia of Type Strains, Phase IV (KMG-IV): sequencing the most valuable type-strain genomes for metagenomic binning, comparative biology and taxonomic classification.</title>
        <authorList>
            <person name="Goeker M."/>
        </authorList>
    </citation>
    <scope>NUCLEOTIDE SEQUENCE [LARGE SCALE GENOMIC DNA]</scope>
    <source>
        <strain evidence="3 4">DSM 44197</strain>
    </source>
</reference>
<feature type="chain" id="PRO_5030819269" description="GH16 domain-containing protein" evidence="1">
    <location>
        <begin position="29"/>
        <end position="299"/>
    </location>
</feature>